<evidence type="ECO:0000256" key="7">
    <source>
        <dbReference type="PIRSR" id="PIRSR625650-4"/>
    </source>
</evidence>
<evidence type="ECO:0000313" key="10">
    <source>
        <dbReference type="Proteomes" id="UP001161389"/>
    </source>
</evidence>
<evidence type="ECO:0000313" key="9">
    <source>
        <dbReference type="EMBL" id="GLQ31922.1"/>
    </source>
</evidence>
<comment type="similarity">
    <text evidence="1">Belongs to the FAD-binding oxidoreductase/transferase type 4 family.</text>
</comment>
<evidence type="ECO:0000256" key="5">
    <source>
        <dbReference type="PIRSR" id="PIRSR625650-2"/>
    </source>
</evidence>
<dbReference type="GO" id="GO:0008610">
    <property type="term" value="P:lipid biosynthetic process"/>
    <property type="evidence" value="ECO:0007669"/>
    <property type="project" value="InterPro"/>
</dbReference>
<evidence type="ECO:0000256" key="1">
    <source>
        <dbReference type="ARBA" id="ARBA00008000"/>
    </source>
</evidence>
<dbReference type="PANTHER" id="PTHR46568:SF1">
    <property type="entry name" value="ALKYLDIHYDROXYACETONEPHOSPHATE SYNTHASE, PEROXISOMAL"/>
    <property type="match status" value="1"/>
</dbReference>
<feature type="binding site" evidence="6">
    <location>
        <begin position="116"/>
        <end position="122"/>
    </location>
    <ligand>
        <name>FAD</name>
        <dbReference type="ChEBI" id="CHEBI:57692"/>
    </ligand>
</feature>
<dbReference type="EMBL" id="BSNM01000014">
    <property type="protein sequence ID" value="GLQ31922.1"/>
    <property type="molecule type" value="Genomic_DNA"/>
</dbReference>
<proteinExistence type="inferred from homology"/>
<keyword evidence="10" id="KW-1185">Reference proteome</keyword>
<evidence type="ECO:0000259" key="8">
    <source>
        <dbReference type="PROSITE" id="PS51387"/>
    </source>
</evidence>
<dbReference type="InterPro" id="IPR025650">
    <property type="entry name" value="Alkyl-DHAP_Synthase"/>
</dbReference>
<feature type="binding site" evidence="5">
    <location>
        <position position="387"/>
    </location>
    <ligand>
        <name>substrate</name>
    </ligand>
</feature>
<protein>
    <submittedName>
        <fullName evidence="9">FAD-binding oxidoreductase</fullName>
    </submittedName>
</protein>
<accession>A0AA37SCI3</accession>
<dbReference type="RefSeq" id="WP_284381713.1">
    <property type="nucleotide sequence ID" value="NZ_BSNM01000014.1"/>
</dbReference>
<dbReference type="Gene3D" id="3.30.300.330">
    <property type="match status" value="1"/>
</dbReference>
<feature type="domain" description="FAD-binding PCMH-type" evidence="8">
    <location>
        <begin position="84"/>
        <end position="264"/>
    </location>
</feature>
<dbReference type="InterPro" id="IPR016166">
    <property type="entry name" value="FAD-bd_PCMH"/>
</dbReference>
<comment type="caution">
    <text evidence="9">The sequence shown here is derived from an EMBL/GenBank/DDBJ whole genome shotgun (WGS) entry which is preliminary data.</text>
</comment>
<reference evidence="9" key="1">
    <citation type="journal article" date="2014" name="Int. J. Syst. Evol. Microbiol.">
        <title>Complete genome sequence of Corynebacterium casei LMG S-19264T (=DSM 44701T), isolated from a smear-ripened cheese.</title>
        <authorList>
            <consortium name="US DOE Joint Genome Institute (JGI-PGF)"/>
            <person name="Walter F."/>
            <person name="Albersmeier A."/>
            <person name="Kalinowski J."/>
            <person name="Ruckert C."/>
        </authorList>
    </citation>
    <scope>NUCLEOTIDE SEQUENCE</scope>
    <source>
        <strain evidence="9">NBRC 110071</strain>
    </source>
</reference>
<dbReference type="InterPro" id="IPR016169">
    <property type="entry name" value="FAD-bd_PCMH_sub2"/>
</dbReference>
<dbReference type="GO" id="GO:0071949">
    <property type="term" value="F:FAD binding"/>
    <property type="evidence" value="ECO:0007669"/>
    <property type="project" value="InterPro"/>
</dbReference>
<keyword evidence="2" id="KW-0285">Flavoprotein</keyword>
<dbReference type="GO" id="GO:0008609">
    <property type="term" value="F:alkylglycerone-phosphate synthase activity"/>
    <property type="evidence" value="ECO:0007669"/>
    <property type="project" value="InterPro"/>
</dbReference>
<dbReference type="Pfam" id="PF01565">
    <property type="entry name" value="FAD_binding_4"/>
    <property type="match status" value="1"/>
</dbReference>
<dbReference type="Proteomes" id="UP001161389">
    <property type="component" value="Unassembled WGS sequence"/>
</dbReference>
<dbReference type="InterPro" id="IPR006094">
    <property type="entry name" value="Oxid_FAD_bind_N"/>
</dbReference>
<evidence type="ECO:0000256" key="6">
    <source>
        <dbReference type="PIRSR" id="PIRSR625650-3"/>
    </source>
</evidence>
<evidence type="ECO:0000256" key="4">
    <source>
        <dbReference type="PIRSR" id="PIRSR625650-1"/>
    </source>
</evidence>
<organism evidence="9 10">
    <name type="scientific">Litoribrevibacter albus</name>
    <dbReference type="NCBI Taxonomy" id="1473156"/>
    <lineage>
        <taxon>Bacteria</taxon>
        <taxon>Pseudomonadati</taxon>
        <taxon>Pseudomonadota</taxon>
        <taxon>Gammaproteobacteria</taxon>
        <taxon>Oceanospirillales</taxon>
        <taxon>Oceanospirillaceae</taxon>
        <taxon>Litoribrevibacter</taxon>
    </lineage>
</organism>
<dbReference type="PROSITE" id="PS51387">
    <property type="entry name" value="FAD_PCMH"/>
    <property type="match status" value="1"/>
</dbReference>
<dbReference type="Pfam" id="PF02913">
    <property type="entry name" value="FAD-oxidase_C"/>
    <property type="match status" value="1"/>
</dbReference>
<dbReference type="SUPFAM" id="SSF56176">
    <property type="entry name" value="FAD-binding/transporter-associated domain-like"/>
    <property type="match status" value="1"/>
</dbReference>
<keyword evidence="3 6" id="KW-0274">FAD</keyword>
<sequence length="552" mass="61587">MRRWNGWGDEATYLELPDNGQSFLEEKVGSASPLENASYEQVEANVPASRLEESDLYTTDKKDRILHSRGQSLPDWLAMKSGEIGVFPDAVSYPESTDDVRRLLDQAKANNWVVIPYGGGTSVVGHINPLKDERPIITVDMGRMCRLLDLDEQSRIATFGAGVPGPLLESQLQAKGYTLGHFPQSFELSTLGGWIASRSSGQQSLKYGRIEQMFAGGKIETLDGTFDIPTYPASSAGPDIREWFMGSEGRFGIITEAKIRVTPIAEQEKFFVAFLPSWVNALNCVRNMVQAGIPMSMMRLSNAVETETQLALAGHEGQIKLLEKFLKFRGAGEGKCMLTFGLTHNKSQNNLSLSQVKKIISRFDGVYTGTMLGSRWKEKRFLFPYLRETLWERGYAVDTLETATDWDNVDYLLSEIENNLRSALGDEGEKVHVFTHLSHFYNQGCSIYTTYVYRTGDSYEETLNRWKKLKYSTSELIVNNRGTISHQHGVGLDHAPYMAIEKGEVSTGLIRHAAEYFDQNKQMNPGKLLVDGDLTATSTAEDSTPESSAQSV</sequence>
<dbReference type="SUPFAM" id="SSF55103">
    <property type="entry name" value="FAD-linked oxidases, C-terminal domain"/>
    <property type="match status" value="1"/>
</dbReference>
<comment type="cofactor">
    <cofactor evidence="6">
        <name>FAD</name>
        <dbReference type="ChEBI" id="CHEBI:57692"/>
    </cofactor>
</comment>
<dbReference type="InterPro" id="IPR016164">
    <property type="entry name" value="FAD-linked_Oxase-like_C"/>
</dbReference>
<dbReference type="InterPro" id="IPR036318">
    <property type="entry name" value="FAD-bd_PCMH-like_sf"/>
</dbReference>
<dbReference type="Gene3D" id="3.30.70.3450">
    <property type="match status" value="1"/>
</dbReference>
<name>A0AA37SCI3_9GAMM</name>
<feature type="site" description="Important for enzyme activity" evidence="7">
    <location>
        <position position="299"/>
    </location>
</feature>
<feature type="active site" description="Proton donor/acceptor" evidence="4">
    <location>
        <position position="448"/>
    </location>
</feature>
<dbReference type="AlphaFoldDB" id="A0AA37SCI3"/>
<dbReference type="InterPro" id="IPR004113">
    <property type="entry name" value="FAD-bd_oxidored_4_C"/>
</dbReference>
<dbReference type="PANTHER" id="PTHR46568">
    <property type="entry name" value="ALKYLDIHYDROXYACETONEPHOSPHATE SYNTHASE, PEROXISOMAL"/>
    <property type="match status" value="1"/>
</dbReference>
<evidence type="ECO:0000256" key="2">
    <source>
        <dbReference type="ARBA" id="ARBA00022630"/>
    </source>
</evidence>
<feature type="binding site" evidence="6">
    <location>
        <begin position="248"/>
        <end position="254"/>
    </location>
    <ligand>
        <name>FAD</name>
        <dbReference type="ChEBI" id="CHEBI:57692"/>
    </ligand>
</feature>
<gene>
    <name evidence="9" type="ORF">GCM10007876_24010</name>
</gene>
<dbReference type="Gene3D" id="3.30.43.10">
    <property type="entry name" value="Uridine Diphospho-n-acetylenolpyruvylglucosamine Reductase, domain 2"/>
    <property type="match status" value="1"/>
</dbReference>
<dbReference type="Gene3D" id="3.30.465.10">
    <property type="match status" value="1"/>
</dbReference>
<evidence type="ECO:0000256" key="3">
    <source>
        <dbReference type="ARBA" id="ARBA00022827"/>
    </source>
</evidence>
<dbReference type="InterPro" id="IPR016167">
    <property type="entry name" value="FAD-bd_PCMH_sub1"/>
</dbReference>
<reference evidence="9" key="2">
    <citation type="submission" date="2023-01" db="EMBL/GenBank/DDBJ databases">
        <title>Draft genome sequence of Litoribrevibacter albus strain NBRC 110071.</title>
        <authorList>
            <person name="Sun Q."/>
            <person name="Mori K."/>
        </authorList>
    </citation>
    <scope>NUCLEOTIDE SEQUENCE</scope>
    <source>
        <strain evidence="9">NBRC 110071</strain>
    </source>
</reference>